<accession>A0AAX6DIF4</accession>
<gene>
    <name evidence="2" type="ORF">M6B38_243685</name>
</gene>
<reference evidence="2" key="2">
    <citation type="submission" date="2023-04" db="EMBL/GenBank/DDBJ databases">
        <authorList>
            <person name="Bruccoleri R.E."/>
            <person name="Oakeley E.J."/>
            <person name="Faust A.-M."/>
            <person name="Dessus-Babus S."/>
            <person name="Altorfer M."/>
            <person name="Burckhardt D."/>
            <person name="Oertli M."/>
            <person name="Naumann U."/>
            <person name="Petersen F."/>
            <person name="Wong J."/>
        </authorList>
    </citation>
    <scope>NUCLEOTIDE SEQUENCE</scope>
    <source>
        <strain evidence="2">GSM-AAB239-AS_SAM_17_03QT</strain>
        <tissue evidence="2">Leaf</tissue>
    </source>
</reference>
<dbReference type="Proteomes" id="UP001140949">
    <property type="component" value="Unassembled WGS sequence"/>
</dbReference>
<comment type="caution">
    <text evidence="2">The sequence shown here is derived from an EMBL/GenBank/DDBJ whole genome shotgun (WGS) entry which is preliminary data.</text>
</comment>
<organism evidence="2 3">
    <name type="scientific">Iris pallida</name>
    <name type="common">Sweet iris</name>
    <dbReference type="NCBI Taxonomy" id="29817"/>
    <lineage>
        <taxon>Eukaryota</taxon>
        <taxon>Viridiplantae</taxon>
        <taxon>Streptophyta</taxon>
        <taxon>Embryophyta</taxon>
        <taxon>Tracheophyta</taxon>
        <taxon>Spermatophyta</taxon>
        <taxon>Magnoliopsida</taxon>
        <taxon>Liliopsida</taxon>
        <taxon>Asparagales</taxon>
        <taxon>Iridaceae</taxon>
        <taxon>Iridoideae</taxon>
        <taxon>Irideae</taxon>
        <taxon>Iris</taxon>
    </lineage>
</organism>
<feature type="region of interest" description="Disordered" evidence="1">
    <location>
        <begin position="135"/>
        <end position="154"/>
    </location>
</feature>
<reference evidence="2" key="1">
    <citation type="journal article" date="2023" name="GigaByte">
        <title>Genome assembly of the bearded iris, Iris pallida Lam.</title>
        <authorList>
            <person name="Bruccoleri R.E."/>
            <person name="Oakeley E.J."/>
            <person name="Faust A.M.E."/>
            <person name="Altorfer M."/>
            <person name="Dessus-Babus S."/>
            <person name="Burckhardt D."/>
            <person name="Oertli M."/>
            <person name="Naumann U."/>
            <person name="Petersen F."/>
            <person name="Wong J."/>
        </authorList>
    </citation>
    <scope>NUCLEOTIDE SEQUENCE</scope>
    <source>
        <strain evidence="2">GSM-AAB239-AS_SAM_17_03QT</strain>
    </source>
</reference>
<evidence type="ECO:0000313" key="2">
    <source>
        <dbReference type="EMBL" id="KAJ6791547.1"/>
    </source>
</evidence>
<keyword evidence="3" id="KW-1185">Reference proteome</keyword>
<dbReference type="AlphaFoldDB" id="A0AAX6DIF4"/>
<feature type="compositionally biased region" description="Low complexity" evidence="1">
    <location>
        <begin position="144"/>
        <end position="153"/>
    </location>
</feature>
<evidence type="ECO:0000313" key="3">
    <source>
        <dbReference type="Proteomes" id="UP001140949"/>
    </source>
</evidence>
<name>A0AAX6DIF4_IRIPA</name>
<evidence type="ECO:0000256" key="1">
    <source>
        <dbReference type="SAM" id="MobiDB-lite"/>
    </source>
</evidence>
<dbReference type="EMBL" id="JANAVB010044328">
    <property type="protein sequence ID" value="KAJ6791547.1"/>
    <property type="molecule type" value="Genomic_DNA"/>
</dbReference>
<sequence>MTTLTISRPFFPTLATAPPFPNHQQPPNCRISPTPVMTPLVSQPPHCYAWTRHLFNCLDHPVFPIDHHRTKYTIPWFNLRHHRKPPPPHQPSATIPLGKTASTNNITTPINHRHHHRPAISRPHPKITLERERKNLCRPPPSASPRTATASHLRAADRPDLAAAIRPWLAASCQSVPGALSVTSVRIRHRHHRRKPTAKWTILDSLELHVPSFGTILWSISSYLFCVDTFMSRTLTPTKSRRELLCPALLDYMMMLAETDLDVLSTDSVASVGPPILISCSGYRGE</sequence>
<proteinExistence type="predicted"/>
<protein>
    <submittedName>
        <fullName evidence="2">Leucine-rich repeat extensin-like protein 7</fullName>
    </submittedName>
</protein>